<name>F8P4R2_SERL9</name>
<dbReference type="PANTHER" id="PTHR46112:SF2">
    <property type="entry name" value="XAA-PRO AMINOPEPTIDASE P-RELATED"/>
    <property type="match status" value="1"/>
</dbReference>
<keyword evidence="2" id="KW-1133">Transmembrane helix</keyword>
<protein>
    <recommendedName>
        <fullName evidence="3">Peptidase M24 domain-containing protein</fullName>
    </recommendedName>
</protein>
<dbReference type="Proteomes" id="UP000008064">
    <property type="component" value="Unassembled WGS sequence"/>
</dbReference>
<proteinExistence type="predicted"/>
<organism>
    <name type="scientific">Serpula lacrymans var. lacrymans (strain S7.9)</name>
    <name type="common">Dry rot fungus</name>
    <dbReference type="NCBI Taxonomy" id="578457"/>
    <lineage>
        <taxon>Eukaryota</taxon>
        <taxon>Fungi</taxon>
        <taxon>Dikarya</taxon>
        <taxon>Basidiomycota</taxon>
        <taxon>Agaricomycotina</taxon>
        <taxon>Agaricomycetes</taxon>
        <taxon>Agaricomycetidae</taxon>
        <taxon>Boletales</taxon>
        <taxon>Coniophorineae</taxon>
        <taxon>Serpulaceae</taxon>
        <taxon>Serpula</taxon>
    </lineage>
</organism>
<dbReference type="SUPFAM" id="SSF55920">
    <property type="entry name" value="Creatinase/aminopeptidase"/>
    <property type="match status" value="1"/>
</dbReference>
<dbReference type="InterPro" id="IPR000994">
    <property type="entry name" value="Pept_M24"/>
</dbReference>
<dbReference type="InterPro" id="IPR036005">
    <property type="entry name" value="Creatinase/aminopeptidase-like"/>
</dbReference>
<feature type="transmembrane region" description="Helical" evidence="2">
    <location>
        <begin position="32"/>
        <end position="54"/>
    </location>
</feature>
<dbReference type="AlphaFoldDB" id="F8P4R2"/>
<dbReference type="Gene3D" id="3.90.230.10">
    <property type="entry name" value="Creatinase/methionine aminopeptidase superfamily"/>
    <property type="match status" value="1"/>
</dbReference>
<dbReference type="GeneID" id="18815447"/>
<dbReference type="PANTHER" id="PTHR46112">
    <property type="entry name" value="AMINOPEPTIDASE"/>
    <property type="match status" value="1"/>
</dbReference>
<evidence type="ECO:0000256" key="2">
    <source>
        <dbReference type="SAM" id="Phobius"/>
    </source>
</evidence>
<dbReference type="Pfam" id="PF00557">
    <property type="entry name" value="Peptidase_M24"/>
    <property type="match status" value="1"/>
</dbReference>
<gene>
    <name evidence="4" type="ORF">SERLADRAFT_440851</name>
</gene>
<reference evidence="4" key="1">
    <citation type="submission" date="2011-04" db="EMBL/GenBank/DDBJ databases">
        <title>Evolution of plant cell wall degrading machinery underlies the functional diversity of forest fungi.</title>
        <authorList>
            <consortium name="US DOE Joint Genome Institute (JGI-PGF)"/>
            <person name="Eastwood D.C."/>
            <person name="Floudas D."/>
            <person name="Binder M."/>
            <person name="Majcherczyk A."/>
            <person name="Schneider P."/>
            <person name="Aerts A."/>
            <person name="Asiegbu F.O."/>
            <person name="Baker S.E."/>
            <person name="Barry K."/>
            <person name="Bendiksby M."/>
            <person name="Blumentritt M."/>
            <person name="Coutinho P.M."/>
            <person name="Cullen D."/>
            <person name="Cullen D."/>
            <person name="Gathman A."/>
            <person name="Goodell B."/>
            <person name="Henrissat B."/>
            <person name="Ihrmark K."/>
            <person name="Kauserud H."/>
            <person name="Kohler A."/>
            <person name="LaButti K."/>
            <person name="Lapidus A."/>
            <person name="Lavin J.L."/>
            <person name="Lee Y.-H."/>
            <person name="Lindquist E."/>
            <person name="Lilly W."/>
            <person name="Lucas S."/>
            <person name="Morin E."/>
            <person name="Murat C."/>
            <person name="Oguiza J.A."/>
            <person name="Park J."/>
            <person name="Pisabarro A.G."/>
            <person name="Riley R."/>
            <person name="Rosling A."/>
            <person name="Salamov A."/>
            <person name="Schmidt O."/>
            <person name="Schmutz J."/>
            <person name="Skrede I."/>
            <person name="Stenlid J."/>
            <person name="Wiebenga A."/>
            <person name="Xie X."/>
            <person name="Kues U."/>
            <person name="Hibbett D.S."/>
            <person name="Hoffmeister D."/>
            <person name="Hogberg N."/>
            <person name="Martin F."/>
            <person name="Grigoriev I.V."/>
            <person name="Watkinson S.C."/>
        </authorList>
    </citation>
    <scope>NUCLEOTIDE SEQUENCE</scope>
    <source>
        <strain evidence="4">S7.9</strain>
    </source>
</reference>
<accession>F8P4R2</accession>
<dbReference type="KEGG" id="sla:SERLADRAFT_440851"/>
<dbReference type="HOGENOM" id="CLU_017266_2_1_1"/>
<dbReference type="RefSeq" id="XP_007321385.1">
    <property type="nucleotide sequence ID" value="XM_007321323.1"/>
</dbReference>
<evidence type="ECO:0000256" key="1">
    <source>
        <dbReference type="SAM" id="MobiDB-lite"/>
    </source>
</evidence>
<dbReference type="EMBL" id="GL945438">
    <property type="protein sequence ID" value="EGO21599.1"/>
    <property type="molecule type" value="Genomic_DNA"/>
</dbReference>
<dbReference type="InterPro" id="IPR029149">
    <property type="entry name" value="Creatin/AminoP/Spt16_N"/>
</dbReference>
<sequence length="469" mass="51331">MGQLENGCVSTSVDKDDNCNPTPQIRRKDWHYFVTVPKILAVFLALFITVLVLVPPYSFHLVHPSTTKQPFSEALSPISTHCASANPITSSEFRQRQKHLARILHDNNIVAYIAEPGANALFFGNISGSSWGLSERPLLLMVSPVLKHGEVEAKITILTPAFEETRARLLTIPGSGVTYAAWPEDANPYSIAIQSLPEIGNIYVDENIRHFIVDGLQQAVLGIQVTSAPAEIVQLRERKSQTELELMKCANEVTLLAIRAVQAQMYIGIRESQVRRMMEKALSAAGLTETFALVLFGENAALPHGSGSDRVLDTSDFVLIDCGGALFGYNSDVTRTFMLEDSSIPMDHVLYWGDVHAAQRAAYDAAKAGVVTAEVDASARSSLRIRGVEQFFTHRLGHGIGLEGHETPYLRGGSNDIIQTGHTFSNEPGVYIEGKVGVRLEDCFYIDKQGDAVYFTEGVGGPSRSPLYP</sequence>
<keyword evidence="2" id="KW-0812">Transmembrane</keyword>
<feature type="domain" description="Peptidase M24" evidence="3">
    <location>
        <begin position="245"/>
        <end position="447"/>
    </location>
</feature>
<dbReference type="SUPFAM" id="SSF53092">
    <property type="entry name" value="Creatinase/prolidase N-terminal domain"/>
    <property type="match status" value="1"/>
</dbReference>
<evidence type="ECO:0000259" key="3">
    <source>
        <dbReference type="Pfam" id="PF00557"/>
    </source>
</evidence>
<dbReference type="OrthoDB" id="9995434at2759"/>
<feature type="region of interest" description="Disordered" evidence="1">
    <location>
        <begin position="1"/>
        <end position="20"/>
    </location>
</feature>
<evidence type="ECO:0000313" key="4">
    <source>
        <dbReference type="EMBL" id="EGO21599.1"/>
    </source>
</evidence>
<dbReference type="InterPro" id="IPR050659">
    <property type="entry name" value="Peptidase_M24B"/>
</dbReference>
<keyword evidence="2" id="KW-0472">Membrane</keyword>
<dbReference type="Gene3D" id="3.40.350.10">
    <property type="entry name" value="Creatinase/prolidase N-terminal domain"/>
    <property type="match status" value="1"/>
</dbReference>